<reference evidence="12" key="1">
    <citation type="submission" date="2023-03" db="EMBL/GenBank/DDBJ databases">
        <title>Edaphobacter sp.</title>
        <authorList>
            <person name="Huber K.J."/>
            <person name="Papendorf J."/>
            <person name="Pilke C."/>
            <person name="Bunk B."/>
            <person name="Sproeer C."/>
            <person name="Pester M."/>
        </authorList>
    </citation>
    <scope>NUCLEOTIDE SEQUENCE</scope>
    <source>
        <strain evidence="12">DSM 110680</strain>
    </source>
</reference>
<comment type="subcellular location">
    <subcellularLocation>
        <location evidence="10">Cytoplasm</location>
    </subcellularLocation>
</comment>
<dbReference type="RefSeq" id="WP_348262965.1">
    <property type="nucleotide sequence ID" value="NZ_CP121196.1"/>
</dbReference>
<dbReference type="EMBL" id="CP121196">
    <property type="protein sequence ID" value="XBH17740.1"/>
    <property type="molecule type" value="Genomic_DNA"/>
</dbReference>
<organism evidence="12">
    <name type="scientific">Telmatobacter sp. DSM 110680</name>
    <dbReference type="NCBI Taxonomy" id="3036704"/>
    <lineage>
        <taxon>Bacteria</taxon>
        <taxon>Pseudomonadati</taxon>
        <taxon>Acidobacteriota</taxon>
        <taxon>Terriglobia</taxon>
        <taxon>Terriglobales</taxon>
        <taxon>Acidobacteriaceae</taxon>
        <taxon>Telmatobacter</taxon>
    </lineage>
</organism>
<dbReference type="GO" id="GO:0006437">
    <property type="term" value="P:tyrosyl-tRNA aminoacylation"/>
    <property type="evidence" value="ECO:0007669"/>
    <property type="project" value="UniProtKB-UniRule"/>
</dbReference>
<dbReference type="AlphaFoldDB" id="A0AAU7DJC7"/>
<evidence type="ECO:0000313" key="12">
    <source>
        <dbReference type="EMBL" id="XBH17740.1"/>
    </source>
</evidence>
<evidence type="ECO:0000256" key="5">
    <source>
        <dbReference type="ARBA" id="ARBA00022840"/>
    </source>
</evidence>
<dbReference type="FunFam" id="1.10.240.10:FF:000006">
    <property type="entry name" value="Tyrosine--tRNA ligase"/>
    <property type="match status" value="1"/>
</dbReference>
<gene>
    <name evidence="10 12" type="primary">tyrS</name>
    <name evidence="12" type="ORF">P8935_00055</name>
</gene>
<dbReference type="Gene3D" id="1.10.240.10">
    <property type="entry name" value="Tyrosyl-Transfer RNA Synthetase"/>
    <property type="match status" value="1"/>
</dbReference>
<evidence type="ECO:0000256" key="6">
    <source>
        <dbReference type="ARBA" id="ARBA00022884"/>
    </source>
</evidence>
<accession>A0AAU7DJC7</accession>
<evidence type="ECO:0000256" key="8">
    <source>
        <dbReference type="ARBA" id="ARBA00023146"/>
    </source>
</evidence>
<dbReference type="GO" id="GO:0005829">
    <property type="term" value="C:cytosol"/>
    <property type="evidence" value="ECO:0007669"/>
    <property type="project" value="TreeGrafter"/>
</dbReference>
<feature type="short sequence motif" description="'KMSKS' region" evidence="10">
    <location>
        <begin position="233"/>
        <end position="237"/>
    </location>
</feature>
<dbReference type="PRINTS" id="PR01040">
    <property type="entry name" value="TRNASYNTHTYR"/>
</dbReference>
<dbReference type="FunFam" id="3.40.50.620:FF:000061">
    <property type="entry name" value="Tyrosine--tRNA ligase"/>
    <property type="match status" value="1"/>
</dbReference>
<feature type="short sequence motif" description="'HIGH' region" evidence="10">
    <location>
        <begin position="49"/>
        <end position="58"/>
    </location>
</feature>
<protein>
    <recommendedName>
        <fullName evidence="10">Tyrosine--tRNA ligase</fullName>
        <ecNumber evidence="10">6.1.1.1</ecNumber>
    </recommendedName>
    <alternativeName>
        <fullName evidence="10">Tyrosyl-tRNA synthetase</fullName>
        <shortName evidence="10">TyrRS</shortName>
    </alternativeName>
</protein>
<dbReference type="InterPro" id="IPR014729">
    <property type="entry name" value="Rossmann-like_a/b/a_fold"/>
</dbReference>
<keyword evidence="7 10" id="KW-0648">Protein biosynthesis</keyword>
<dbReference type="GO" id="GO:0005524">
    <property type="term" value="F:ATP binding"/>
    <property type="evidence" value="ECO:0007669"/>
    <property type="project" value="UniProtKB-UniRule"/>
</dbReference>
<sequence>MSTFLPVDEQMDLLQKGAAEIIRVADLRERLEESRKTGRPLRVKAGFDPTAPDLHLGHTVLMRKLRHFQQLGHTVIFLVGDFTSLIGDPTGRNVTRKPLTREQIEANAETYKEQVFKILDAEKTEVRYNSEWLGKLGYEGTIRLASHFTVSQMLERDEFHKRFQAEQPISLHELLYPLMQAYDSVALECDVELGGTDQRFNLGAGRELQRQYGQKPQIILMTPILEGLDGVQKMSKSLNNAIGINEPAAEMYGKLMSISDELMWKYWVFLTDLRQSEVDALRAEVSAGSVHPMDVKKRLARTITAGFHGEEAAQHADENWARMFQQKETAEDLEEVHIAYADLVSPSCPPGELQIRVSKLLLQTGLAASGAEASRKLAEKAVKIDGDAVTNAAFSLDTLPVRLVVRLGKRAKAAVIGGFGEGN</sequence>
<evidence type="ECO:0000256" key="7">
    <source>
        <dbReference type="ARBA" id="ARBA00022917"/>
    </source>
</evidence>
<dbReference type="Gene3D" id="3.40.50.620">
    <property type="entry name" value="HUPs"/>
    <property type="match status" value="1"/>
</dbReference>
<comment type="catalytic activity">
    <reaction evidence="9 10">
        <text>tRNA(Tyr) + L-tyrosine + ATP = L-tyrosyl-tRNA(Tyr) + AMP + diphosphate + H(+)</text>
        <dbReference type="Rhea" id="RHEA:10220"/>
        <dbReference type="Rhea" id="RHEA-COMP:9706"/>
        <dbReference type="Rhea" id="RHEA-COMP:9707"/>
        <dbReference type="ChEBI" id="CHEBI:15378"/>
        <dbReference type="ChEBI" id="CHEBI:30616"/>
        <dbReference type="ChEBI" id="CHEBI:33019"/>
        <dbReference type="ChEBI" id="CHEBI:58315"/>
        <dbReference type="ChEBI" id="CHEBI:78442"/>
        <dbReference type="ChEBI" id="CHEBI:78536"/>
        <dbReference type="ChEBI" id="CHEBI:456215"/>
        <dbReference type="EC" id="6.1.1.1"/>
    </reaction>
</comment>
<dbReference type="PROSITE" id="PS50889">
    <property type="entry name" value="S4"/>
    <property type="match status" value="1"/>
</dbReference>
<name>A0AAU7DJC7_9BACT</name>
<dbReference type="HAMAP" id="MF_02007">
    <property type="entry name" value="Tyr_tRNA_synth_type2"/>
    <property type="match status" value="1"/>
</dbReference>
<keyword evidence="4 10" id="KW-0547">Nucleotide-binding</keyword>
<proteinExistence type="inferred from homology"/>
<evidence type="ECO:0000256" key="9">
    <source>
        <dbReference type="ARBA" id="ARBA00048248"/>
    </source>
</evidence>
<dbReference type="GO" id="GO:0003723">
    <property type="term" value="F:RNA binding"/>
    <property type="evidence" value="ECO:0007669"/>
    <property type="project" value="UniProtKB-KW"/>
</dbReference>
<dbReference type="EC" id="6.1.1.1" evidence="10"/>
<dbReference type="PANTHER" id="PTHR11766:SF1">
    <property type="entry name" value="TYROSINE--TRNA LIGASE"/>
    <property type="match status" value="1"/>
</dbReference>
<dbReference type="SUPFAM" id="SSF55174">
    <property type="entry name" value="Alpha-L RNA-binding motif"/>
    <property type="match status" value="1"/>
</dbReference>
<dbReference type="SUPFAM" id="SSF52374">
    <property type="entry name" value="Nucleotidylyl transferase"/>
    <property type="match status" value="1"/>
</dbReference>
<evidence type="ECO:0000256" key="2">
    <source>
        <dbReference type="ARBA" id="ARBA00022490"/>
    </source>
</evidence>
<dbReference type="InterPro" id="IPR001412">
    <property type="entry name" value="aa-tRNA-synth_I_CS"/>
</dbReference>
<dbReference type="CDD" id="cd00805">
    <property type="entry name" value="TyrRS_core"/>
    <property type="match status" value="1"/>
</dbReference>
<evidence type="ECO:0000256" key="3">
    <source>
        <dbReference type="ARBA" id="ARBA00022598"/>
    </source>
</evidence>
<dbReference type="Pfam" id="PF00579">
    <property type="entry name" value="tRNA-synt_1b"/>
    <property type="match status" value="1"/>
</dbReference>
<evidence type="ECO:0000256" key="11">
    <source>
        <dbReference type="PROSITE-ProRule" id="PRU00182"/>
    </source>
</evidence>
<evidence type="ECO:0000256" key="4">
    <source>
        <dbReference type="ARBA" id="ARBA00022741"/>
    </source>
</evidence>
<dbReference type="InterPro" id="IPR002307">
    <property type="entry name" value="Tyr-tRNA-ligase"/>
</dbReference>
<evidence type="ECO:0000256" key="1">
    <source>
        <dbReference type="ARBA" id="ARBA00011738"/>
    </source>
</evidence>
<keyword evidence="2 10" id="KW-0963">Cytoplasm</keyword>
<dbReference type="PROSITE" id="PS00178">
    <property type="entry name" value="AA_TRNA_LIGASE_I"/>
    <property type="match status" value="1"/>
</dbReference>
<keyword evidence="8 10" id="KW-0030">Aminoacyl-tRNA synthetase</keyword>
<comment type="similarity">
    <text evidence="10">Belongs to the class-I aminoacyl-tRNA synthetase family. TyrS type 2 subfamily.</text>
</comment>
<evidence type="ECO:0000256" key="10">
    <source>
        <dbReference type="HAMAP-Rule" id="MF_02007"/>
    </source>
</evidence>
<keyword evidence="3 10" id="KW-0436">Ligase</keyword>
<comment type="function">
    <text evidence="10">Catalyzes the attachment of tyrosine to tRNA(Tyr) in a two-step reaction: tyrosine is first activated by ATP to form Tyr-AMP and then transferred to the acceptor end of tRNA(Tyr).</text>
</comment>
<comment type="subunit">
    <text evidence="1 10">Homodimer.</text>
</comment>
<keyword evidence="6 11" id="KW-0694">RNA-binding</keyword>
<dbReference type="GO" id="GO:0004831">
    <property type="term" value="F:tyrosine-tRNA ligase activity"/>
    <property type="evidence" value="ECO:0007669"/>
    <property type="project" value="UniProtKB-UniRule"/>
</dbReference>
<dbReference type="InterPro" id="IPR024088">
    <property type="entry name" value="Tyr-tRNA-ligase_bac-type"/>
</dbReference>
<keyword evidence="5 10" id="KW-0067">ATP-binding</keyword>
<dbReference type="NCBIfam" id="TIGR00234">
    <property type="entry name" value="tyrS"/>
    <property type="match status" value="1"/>
</dbReference>
<dbReference type="PANTHER" id="PTHR11766">
    <property type="entry name" value="TYROSYL-TRNA SYNTHETASE"/>
    <property type="match status" value="1"/>
</dbReference>
<dbReference type="InterPro" id="IPR024108">
    <property type="entry name" value="Tyr-tRNA-ligase_bac_2"/>
</dbReference>
<feature type="binding site" evidence="10">
    <location>
        <position position="236"/>
    </location>
    <ligand>
        <name>ATP</name>
        <dbReference type="ChEBI" id="CHEBI:30616"/>
    </ligand>
</feature>
<dbReference type="InterPro" id="IPR002305">
    <property type="entry name" value="aa-tRNA-synth_Ic"/>
</dbReference>